<proteinExistence type="predicted"/>
<gene>
    <name evidence="1" type="ORF">LOK49_LG03G03345</name>
</gene>
<accession>A0ACC0IED2</accession>
<name>A0ACC0IED2_9ERIC</name>
<dbReference type="EMBL" id="CM045763">
    <property type="protein sequence ID" value="KAI8023289.1"/>
    <property type="molecule type" value="Genomic_DNA"/>
</dbReference>
<sequence>GTGKIEGLKLDMNFLEDKYDRTIFGIKRKCRFEEFLSTTLLSNVGNSFKRLCFGIFSWQTVGTALRNSDKIALEVDSFERMHKLKLLQLRNLQVNGSFENFPKGLRWLCWHGFSFNSICDDFPLDNLVVLDMQHSNLQKVWEGTK</sequence>
<reference evidence="1 2" key="1">
    <citation type="journal article" date="2022" name="Plant J.">
        <title>Chromosome-level genome of Camellia lanceoleosa provides a valuable resource for understanding genome evolution and self-incompatibility.</title>
        <authorList>
            <person name="Gong W."/>
            <person name="Xiao S."/>
            <person name="Wang L."/>
            <person name="Liao Z."/>
            <person name="Chang Y."/>
            <person name="Mo W."/>
            <person name="Hu G."/>
            <person name="Li W."/>
            <person name="Zhao G."/>
            <person name="Zhu H."/>
            <person name="Hu X."/>
            <person name="Ji K."/>
            <person name="Xiang X."/>
            <person name="Song Q."/>
            <person name="Yuan D."/>
            <person name="Jin S."/>
            <person name="Zhang L."/>
        </authorList>
    </citation>
    <scope>NUCLEOTIDE SEQUENCE [LARGE SCALE GENOMIC DNA]</scope>
    <source>
        <strain evidence="1">SQ_2022a</strain>
    </source>
</reference>
<organism evidence="1 2">
    <name type="scientific">Camellia lanceoleosa</name>
    <dbReference type="NCBI Taxonomy" id="1840588"/>
    <lineage>
        <taxon>Eukaryota</taxon>
        <taxon>Viridiplantae</taxon>
        <taxon>Streptophyta</taxon>
        <taxon>Embryophyta</taxon>
        <taxon>Tracheophyta</taxon>
        <taxon>Spermatophyta</taxon>
        <taxon>Magnoliopsida</taxon>
        <taxon>eudicotyledons</taxon>
        <taxon>Gunneridae</taxon>
        <taxon>Pentapetalae</taxon>
        <taxon>asterids</taxon>
        <taxon>Ericales</taxon>
        <taxon>Theaceae</taxon>
        <taxon>Camellia</taxon>
    </lineage>
</organism>
<dbReference type="Proteomes" id="UP001060215">
    <property type="component" value="Chromosome 6"/>
</dbReference>
<feature type="non-terminal residue" evidence="1">
    <location>
        <position position="145"/>
    </location>
</feature>
<keyword evidence="2" id="KW-1185">Reference proteome</keyword>
<evidence type="ECO:0000313" key="1">
    <source>
        <dbReference type="EMBL" id="KAI8023289.1"/>
    </source>
</evidence>
<feature type="non-terminal residue" evidence="1">
    <location>
        <position position="1"/>
    </location>
</feature>
<evidence type="ECO:0000313" key="2">
    <source>
        <dbReference type="Proteomes" id="UP001060215"/>
    </source>
</evidence>
<comment type="caution">
    <text evidence="1">The sequence shown here is derived from an EMBL/GenBank/DDBJ whole genome shotgun (WGS) entry which is preliminary data.</text>
</comment>
<protein>
    <submittedName>
        <fullName evidence="1">Disease resistance protein RRS1</fullName>
    </submittedName>
</protein>